<evidence type="ECO:0000256" key="5">
    <source>
        <dbReference type="ARBA" id="ARBA00013211"/>
    </source>
</evidence>
<evidence type="ECO:0000256" key="9">
    <source>
        <dbReference type="RuleBase" id="RU361267"/>
    </source>
</evidence>
<evidence type="ECO:0000259" key="10">
    <source>
        <dbReference type="SMART" id="SM00563"/>
    </source>
</evidence>
<dbReference type="InterPro" id="IPR002123">
    <property type="entry name" value="Plipid/glycerol_acylTrfase"/>
</dbReference>
<keyword evidence="12" id="KW-1185">Reference proteome</keyword>
<dbReference type="InterPro" id="IPR004552">
    <property type="entry name" value="AGP_acyltrans"/>
</dbReference>
<comment type="pathway">
    <text evidence="3">Lipid metabolism.</text>
</comment>
<dbReference type="GO" id="GO:0006654">
    <property type="term" value="P:phosphatidic acid biosynthetic process"/>
    <property type="evidence" value="ECO:0007669"/>
    <property type="project" value="TreeGrafter"/>
</dbReference>
<keyword evidence="9" id="KW-0444">Lipid biosynthesis</keyword>
<comment type="pathway">
    <text evidence="2">Phospholipid metabolism; CDP-diacylglycerol biosynthesis; CDP-diacylglycerol from sn-glycerol 3-phosphate: step 2/3.</text>
</comment>
<comment type="similarity">
    <text evidence="4 9">Belongs to the 1-acyl-sn-glycerol-3-phosphate acyltransferase family.</text>
</comment>
<dbReference type="EMBL" id="ABZS01000151">
    <property type="protein sequence ID" value="EEP60102.1"/>
    <property type="molecule type" value="Genomic_DNA"/>
</dbReference>
<comment type="domain">
    <text evidence="9">The HXXXXD motif is essential for acyltransferase activity and may constitute the binding site for the phosphate moiety of the glycerol-3-phosphate.</text>
</comment>
<dbReference type="Proteomes" id="UP000005540">
    <property type="component" value="Unassembled WGS sequence"/>
</dbReference>
<dbReference type="PANTHER" id="PTHR10434:SF40">
    <property type="entry name" value="1-ACYL-SN-GLYCEROL-3-PHOSPHATE ACYLTRANSFERASE"/>
    <property type="match status" value="1"/>
</dbReference>
<evidence type="ECO:0000256" key="2">
    <source>
        <dbReference type="ARBA" id="ARBA00004728"/>
    </source>
</evidence>
<dbReference type="SUPFAM" id="SSF69593">
    <property type="entry name" value="Glycerol-3-phosphate (1)-acyltransferase"/>
    <property type="match status" value="1"/>
</dbReference>
<dbReference type="CDD" id="cd07989">
    <property type="entry name" value="LPLAT_AGPAT-like"/>
    <property type="match status" value="1"/>
</dbReference>
<dbReference type="NCBIfam" id="TIGR00530">
    <property type="entry name" value="AGP_acyltrn"/>
    <property type="match status" value="1"/>
</dbReference>
<evidence type="ECO:0000313" key="12">
    <source>
        <dbReference type="Proteomes" id="UP000005540"/>
    </source>
</evidence>
<proteinExistence type="inferred from homology"/>
<organism evidence="11 12">
    <name type="scientific">Sulfurihydrogenibium yellowstonense SS-5</name>
    <dbReference type="NCBI Taxonomy" id="432331"/>
    <lineage>
        <taxon>Bacteria</taxon>
        <taxon>Pseudomonadati</taxon>
        <taxon>Aquificota</taxon>
        <taxon>Aquificia</taxon>
        <taxon>Aquificales</taxon>
        <taxon>Hydrogenothermaceae</taxon>
        <taxon>Sulfurihydrogenibium</taxon>
    </lineage>
</organism>
<keyword evidence="8 9" id="KW-0012">Acyltransferase</keyword>
<dbReference type="SMART" id="SM00563">
    <property type="entry name" value="PlsC"/>
    <property type="match status" value="1"/>
</dbReference>
<evidence type="ECO:0000256" key="3">
    <source>
        <dbReference type="ARBA" id="ARBA00005189"/>
    </source>
</evidence>
<protein>
    <recommendedName>
        <fullName evidence="6 9">1-acyl-sn-glycerol-3-phosphate acyltransferase</fullName>
        <ecNumber evidence="5 9">2.3.1.51</ecNumber>
    </recommendedName>
</protein>
<dbReference type="AlphaFoldDB" id="C4FLE5"/>
<evidence type="ECO:0000256" key="4">
    <source>
        <dbReference type="ARBA" id="ARBA00008655"/>
    </source>
</evidence>
<evidence type="ECO:0000256" key="8">
    <source>
        <dbReference type="ARBA" id="ARBA00023315"/>
    </source>
</evidence>
<name>C4FLE5_9AQUI</name>
<dbReference type="GO" id="GO:0016020">
    <property type="term" value="C:membrane"/>
    <property type="evidence" value="ECO:0007669"/>
    <property type="project" value="InterPro"/>
</dbReference>
<keyword evidence="9" id="KW-1208">Phospholipid metabolism</keyword>
<comment type="catalytic activity">
    <reaction evidence="1 9">
        <text>a 1-acyl-sn-glycero-3-phosphate + an acyl-CoA = a 1,2-diacyl-sn-glycero-3-phosphate + CoA</text>
        <dbReference type="Rhea" id="RHEA:19709"/>
        <dbReference type="ChEBI" id="CHEBI:57287"/>
        <dbReference type="ChEBI" id="CHEBI:57970"/>
        <dbReference type="ChEBI" id="CHEBI:58342"/>
        <dbReference type="ChEBI" id="CHEBI:58608"/>
        <dbReference type="EC" id="2.3.1.51"/>
    </reaction>
</comment>
<dbReference type="EC" id="2.3.1.51" evidence="5 9"/>
<keyword evidence="9" id="KW-0594">Phospholipid biosynthesis</keyword>
<evidence type="ECO:0000256" key="6">
    <source>
        <dbReference type="ARBA" id="ARBA00016139"/>
    </source>
</evidence>
<dbReference type="RefSeq" id="WP_007547720.1">
    <property type="nucleotide sequence ID" value="NZ_ABZS01000151.1"/>
</dbReference>
<gene>
    <name evidence="11" type="ORF">SULYE_1399</name>
</gene>
<evidence type="ECO:0000256" key="1">
    <source>
        <dbReference type="ARBA" id="ARBA00001141"/>
    </source>
</evidence>
<evidence type="ECO:0000256" key="7">
    <source>
        <dbReference type="ARBA" id="ARBA00022679"/>
    </source>
</evidence>
<keyword evidence="9" id="KW-0443">Lipid metabolism</keyword>
<dbReference type="PANTHER" id="PTHR10434">
    <property type="entry name" value="1-ACYL-SN-GLYCEROL-3-PHOSPHATE ACYLTRANSFERASE"/>
    <property type="match status" value="1"/>
</dbReference>
<dbReference type="GO" id="GO:0003841">
    <property type="term" value="F:1-acylglycerol-3-phosphate O-acyltransferase activity"/>
    <property type="evidence" value="ECO:0007669"/>
    <property type="project" value="UniProtKB-UniRule"/>
</dbReference>
<accession>C4FLE5</accession>
<evidence type="ECO:0000313" key="11">
    <source>
        <dbReference type="EMBL" id="EEP60102.1"/>
    </source>
</evidence>
<reference evidence="11 12" key="1">
    <citation type="submission" date="2009-04" db="EMBL/GenBank/DDBJ databases">
        <authorList>
            <person name="Reysenbach A.-L."/>
            <person name="Heidelberg J.F."/>
            <person name="Nelson W.C."/>
        </authorList>
    </citation>
    <scope>NUCLEOTIDE SEQUENCE [LARGE SCALE GENOMIC DNA]</scope>
    <source>
        <strain evidence="11 12">SS-5</strain>
    </source>
</reference>
<sequence>MEKKVPYSEFGYKVFYKIRPALKKLLKINVVGLENIPLTGGCILAANHRSHLDPPVLNIISPRPIIFLAKKELFEVPILGWIIKKAGAIPVKRDNRDLSTIKKAISLLKEGYVIGIFPEGTRARPGEFRKPQPGVGYLIEKAKVPVIPILVEGTDKILPVKSKFPKLFKYNIDVIIGKPINFEGISSYEHVAEKVMHEIKKLKEVKRDG</sequence>
<feature type="domain" description="Phospholipid/glycerol acyltransferase" evidence="10">
    <location>
        <begin position="42"/>
        <end position="154"/>
    </location>
</feature>
<dbReference type="OrthoDB" id="9803035at2"/>
<dbReference type="Pfam" id="PF01553">
    <property type="entry name" value="Acyltransferase"/>
    <property type="match status" value="1"/>
</dbReference>
<keyword evidence="7 9" id="KW-0808">Transferase</keyword>
<comment type="caution">
    <text evidence="11">The sequence shown here is derived from an EMBL/GenBank/DDBJ whole genome shotgun (WGS) entry which is preliminary data.</text>
</comment>